<evidence type="ECO:0000313" key="1">
    <source>
        <dbReference type="EMBL" id="TGY78119.1"/>
    </source>
</evidence>
<sequence length="252" mass="26599">MNNEIWICAAGLGLSSLLGSALGALIKNIPHKWNDIFLGYCGGMMLAASIVCLIIPSVEMLDGVSLWQALLGVIAGVAIISMLDHFTPHLHRLSGLEDMEHHSTKSANRVLLFVMAIAIHKFPEGVATGISFDGGDSTGSYSLAIAIALQNIPEGMVVVTPLILVGIKGLRVLLVSLSVALLETVGVIAGYMLGEISSMLLPFLLATAGGAMLYVISDEMIPETHAHGFEKLATYALIAGVMTMLAIEKFAE</sequence>
<evidence type="ECO:0000313" key="2">
    <source>
        <dbReference type="Proteomes" id="UP000306319"/>
    </source>
</evidence>
<protein>
    <submittedName>
        <fullName evidence="1">ZIP family metal transporter</fullName>
    </submittedName>
</protein>
<organism evidence="1 2">
    <name type="scientific">Lepagella muris</name>
    <dbReference type="NCBI Taxonomy" id="3032870"/>
    <lineage>
        <taxon>Bacteria</taxon>
        <taxon>Pseudomonadati</taxon>
        <taxon>Bacteroidota</taxon>
        <taxon>Bacteroidia</taxon>
        <taxon>Bacteroidales</taxon>
        <taxon>Muribaculaceae</taxon>
        <taxon>Lepagella</taxon>
    </lineage>
</organism>
<comment type="caution">
    <text evidence="1">The sequence shown here is derived from an EMBL/GenBank/DDBJ whole genome shotgun (WGS) entry which is preliminary data.</text>
</comment>
<reference evidence="1" key="1">
    <citation type="submission" date="2019-04" db="EMBL/GenBank/DDBJ databases">
        <title>Microbes associate with the intestines of laboratory mice.</title>
        <authorList>
            <person name="Navarre W."/>
            <person name="Wong E."/>
            <person name="Huang K."/>
            <person name="Tropini C."/>
            <person name="Ng K."/>
            <person name="Yu B."/>
        </authorList>
    </citation>
    <scope>NUCLEOTIDE SEQUENCE</scope>
    <source>
        <strain evidence="1">NM04_E33</strain>
    </source>
</reference>
<name>A0AC61REM2_9BACT</name>
<accession>A0AC61REM2</accession>
<dbReference type="Proteomes" id="UP000306319">
    <property type="component" value="Unassembled WGS sequence"/>
</dbReference>
<proteinExistence type="predicted"/>
<gene>
    <name evidence="1" type="ORF">E5331_11360</name>
</gene>
<dbReference type="EMBL" id="SRYB01000016">
    <property type="protein sequence ID" value="TGY78119.1"/>
    <property type="molecule type" value="Genomic_DNA"/>
</dbReference>
<keyword evidence="2" id="KW-1185">Reference proteome</keyword>